<dbReference type="PROSITE" id="PS00075">
    <property type="entry name" value="DHFR_1"/>
    <property type="match status" value="1"/>
</dbReference>
<keyword evidence="4" id="KW-0554">One-carbon metabolism</keyword>
<name>A0A076NQE5_9CORY</name>
<dbReference type="InterPro" id="IPR024072">
    <property type="entry name" value="DHFR-like_dom_sf"/>
</dbReference>
<dbReference type="GO" id="GO:0006730">
    <property type="term" value="P:one-carbon metabolic process"/>
    <property type="evidence" value="ECO:0007669"/>
    <property type="project" value="UniProtKB-KW"/>
</dbReference>
<dbReference type="InterPro" id="IPR001796">
    <property type="entry name" value="DHFR_dom"/>
</dbReference>
<dbReference type="STRING" id="156978.CIMIT_03375"/>
<dbReference type="AlphaFoldDB" id="A0A076NQE5"/>
<accession>A0A076NQE5</accession>
<dbReference type="GO" id="GO:0046452">
    <property type="term" value="P:dihydrofolate metabolic process"/>
    <property type="evidence" value="ECO:0007669"/>
    <property type="project" value="TreeGrafter"/>
</dbReference>
<dbReference type="GO" id="GO:0016301">
    <property type="term" value="F:kinase activity"/>
    <property type="evidence" value="ECO:0007669"/>
    <property type="project" value="UniProtKB-KW"/>
</dbReference>
<dbReference type="PROSITE" id="PS51330">
    <property type="entry name" value="DHFR_2"/>
    <property type="match status" value="1"/>
</dbReference>
<evidence type="ECO:0000256" key="5">
    <source>
        <dbReference type="ARBA" id="ARBA00022857"/>
    </source>
</evidence>
<evidence type="ECO:0000313" key="10">
    <source>
        <dbReference type="EMBL" id="SNV62148.1"/>
    </source>
</evidence>
<gene>
    <name evidence="10" type="primary">folA</name>
    <name evidence="9" type="ORF">CIMIT_03375</name>
    <name evidence="10" type="ORF">SAMEA4535761_00741</name>
</gene>
<dbReference type="GO" id="GO:0046655">
    <property type="term" value="P:folic acid metabolic process"/>
    <property type="evidence" value="ECO:0007669"/>
    <property type="project" value="TreeGrafter"/>
</dbReference>
<dbReference type="HOGENOM" id="CLU_043966_5_0_11"/>
<dbReference type="RefSeq" id="WP_038589148.1">
    <property type="nucleotide sequence ID" value="NZ_CP009211.1"/>
</dbReference>
<dbReference type="PANTHER" id="PTHR48069">
    <property type="entry name" value="DIHYDROFOLATE REDUCTASE"/>
    <property type="match status" value="1"/>
</dbReference>
<evidence type="ECO:0000313" key="9">
    <source>
        <dbReference type="EMBL" id="AIJ33072.1"/>
    </source>
</evidence>
<evidence type="ECO:0000256" key="6">
    <source>
        <dbReference type="ARBA" id="ARBA00023002"/>
    </source>
</evidence>
<proteinExistence type="inferred from homology"/>
<dbReference type="PRINTS" id="PR00070">
    <property type="entry name" value="DHFR"/>
</dbReference>
<dbReference type="GO" id="GO:0046654">
    <property type="term" value="P:tetrahydrofolate biosynthetic process"/>
    <property type="evidence" value="ECO:0007669"/>
    <property type="project" value="UniProtKB-UniPathway"/>
</dbReference>
<reference evidence="9 11" key="1">
    <citation type="submission" date="2014-08" db="EMBL/GenBank/DDBJ databases">
        <title>Complete genome sequence of Corynebacterium imitans DSM 44264, isolated from a five-month-old boy with suspected pharyngeal diphtheria.</title>
        <authorList>
            <person name="Mollmann S."/>
            <person name="Albersmeier A."/>
            <person name="Ruckert C."/>
            <person name="Tauch A."/>
        </authorList>
    </citation>
    <scope>NUCLEOTIDE SEQUENCE [LARGE SCALE GENOMIC DNA]</scope>
    <source>
        <strain evidence="9 11">DSM 44264</strain>
    </source>
</reference>
<comment type="similarity">
    <text evidence="2 7">Belongs to the dihydrofolate reductase family.</text>
</comment>
<keyword evidence="11" id="KW-1185">Reference proteome</keyword>
<dbReference type="UniPathway" id="UPA00077">
    <property type="reaction ID" value="UER00158"/>
</dbReference>
<evidence type="ECO:0000256" key="2">
    <source>
        <dbReference type="ARBA" id="ARBA00009539"/>
    </source>
</evidence>
<keyword evidence="9" id="KW-0808">Transferase</keyword>
<dbReference type="CDD" id="cd00209">
    <property type="entry name" value="DHFR"/>
    <property type="match status" value="1"/>
</dbReference>
<evidence type="ECO:0000313" key="11">
    <source>
        <dbReference type="Proteomes" id="UP000028780"/>
    </source>
</evidence>
<dbReference type="OrthoDB" id="9804315at2"/>
<dbReference type="Proteomes" id="UP000215374">
    <property type="component" value="Chromosome 1"/>
</dbReference>
<dbReference type="Proteomes" id="UP000028780">
    <property type="component" value="Chromosome"/>
</dbReference>
<keyword evidence="5" id="KW-0521">NADP</keyword>
<dbReference type="EMBL" id="CP009211">
    <property type="protein sequence ID" value="AIJ33072.1"/>
    <property type="molecule type" value="Genomic_DNA"/>
</dbReference>
<evidence type="ECO:0000259" key="8">
    <source>
        <dbReference type="PROSITE" id="PS51330"/>
    </source>
</evidence>
<evidence type="ECO:0000256" key="1">
    <source>
        <dbReference type="ARBA" id="ARBA00004903"/>
    </source>
</evidence>
<feature type="domain" description="DHFR" evidence="8">
    <location>
        <begin position="1"/>
        <end position="157"/>
    </location>
</feature>
<keyword evidence="6 10" id="KW-0560">Oxidoreductase</keyword>
<dbReference type="Pfam" id="PF00186">
    <property type="entry name" value="DHFR_1"/>
    <property type="match status" value="1"/>
</dbReference>
<dbReference type="GO" id="GO:0050661">
    <property type="term" value="F:NADP binding"/>
    <property type="evidence" value="ECO:0007669"/>
    <property type="project" value="InterPro"/>
</dbReference>
<dbReference type="Gene3D" id="3.40.430.10">
    <property type="entry name" value="Dihydrofolate Reductase, subunit A"/>
    <property type="match status" value="1"/>
</dbReference>
<evidence type="ECO:0000313" key="12">
    <source>
        <dbReference type="Proteomes" id="UP000215374"/>
    </source>
</evidence>
<dbReference type="InterPro" id="IPR012259">
    <property type="entry name" value="DHFR"/>
</dbReference>
<dbReference type="eggNOG" id="COG0262">
    <property type="taxonomic scope" value="Bacteria"/>
</dbReference>
<dbReference type="PANTHER" id="PTHR48069:SF3">
    <property type="entry name" value="DIHYDROFOLATE REDUCTASE"/>
    <property type="match status" value="1"/>
</dbReference>
<comment type="pathway">
    <text evidence="1">Cofactor biosynthesis; tetrahydrofolate biosynthesis; 5,6,7,8-tetrahydrofolate from 7,8-dihydrofolate: step 1/1.</text>
</comment>
<evidence type="ECO:0000256" key="7">
    <source>
        <dbReference type="RuleBase" id="RU004474"/>
    </source>
</evidence>
<dbReference type="GO" id="GO:0004146">
    <property type="term" value="F:dihydrofolate reductase activity"/>
    <property type="evidence" value="ECO:0007669"/>
    <property type="project" value="UniProtKB-EC"/>
</dbReference>
<keyword evidence="9" id="KW-0418">Kinase</keyword>
<sequence>MLGAIWAQSLDRVIGTGTDMPWDVPEDLKFFKEVTMGHPVIMGRKTWESLPFKPLPGRANHVLSSREPGAWSDGAFVSTDLPDLETDAWIMGGGQIYEATLDLVDVVALTLIDAHVAPSLPNPVFAPHLGSEFTLVRDGEWKTSRTGTRFKHQRFERKAT</sequence>
<protein>
    <recommendedName>
        <fullName evidence="3">dihydrofolate reductase</fullName>
        <ecNumber evidence="3">1.5.1.3</ecNumber>
    </recommendedName>
</protein>
<dbReference type="InterPro" id="IPR017925">
    <property type="entry name" value="DHFR_CS"/>
</dbReference>
<dbReference type="GO" id="GO:0005829">
    <property type="term" value="C:cytosol"/>
    <property type="evidence" value="ECO:0007669"/>
    <property type="project" value="TreeGrafter"/>
</dbReference>
<evidence type="ECO:0000256" key="4">
    <source>
        <dbReference type="ARBA" id="ARBA00022563"/>
    </source>
</evidence>
<evidence type="ECO:0000256" key="3">
    <source>
        <dbReference type="ARBA" id="ARBA00012856"/>
    </source>
</evidence>
<dbReference type="KEGG" id="cii:CIMIT_03375"/>
<reference evidence="10 12" key="2">
    <citation type="submission" date="2017-06" db="EMBL/GenBank/DDBJ databases">
        <authorList>
            <consortium name="Pathogen Informatics"/>
        </authorList>
    </citation>
    <scope>NUCLEOTIDE SEQUENCE [LARGE SCALE GENOMIC DNA]</scope>
    <source>
        <strain evidence="10 12">NCTC13015</strain>
    </source>
</reference>
<dbReference type="EMBL" id="LT906467">
    <property type="protein sequence ID" value="SNV62148.1"/>
    <property type="molecule type" value="Genomic_DNA"/>
</dbReference>
<organism evidence="9 11">
    <name type="scientific">Corynebacterium imitans</name>
    <dbReference type="NCBI Taxonomy" id="156978"/>
    <lineage>
        <taxon>Bacteria</taxon>
        <taxon>Bacillati</taxon>
        <taxon>Actinomycetota</taxon>
        <taxon>Actinomycetes</taxon>
        <taxon>Mycobacteriales</taxon>
        <taxon>Corynebacteriaceae</taxon>
        <taxon>Corynebacterium</taxon>
    </lineage>
</organism>
<dbReference type="EC" id="1.5.1.3" evidence="3"/>
<dbReference type="SUPFAM" id="SSF53597">
    <property type="entry name" value="Dihydrofolate reductase-like"/>
    <property type="match status" value="1"/>
</dbReference>